<dbReference type="Proteomes" id="UP000092607">
    <property type="component" value="Unassembled WGS sequence"/>
</dbReference>
<evidence type="ECO:0000256" key="1">
    <source>
        <dbReference type="SAM" id="SignalP"/>
    </source>
</evidence>
<dbReference type="AlphaFoldDB" id="A0A1B8Q639"/>
<keyword evidence="1" id="KW-0732">Signal</keyword>
<gene>
    <name evidence="2" type="ORF">A9309_03780</name>
</gene>
<evidence type="ECO:0000313" key="3">
    <source>
        <dbReference type="Proteomes" id="UP000092607"/>
    </source>
</evidence>
<evidence type="ECO:0000313" key="2">
    <source>
        <dbReference type="EMBL" id="OBX65175.1"/>
    </source>
</evidence>
<sequence length="115" mass="12374">MGTVGTGTPVAVLVASFLASLIPSTALAANNEECEAKIQCPKASKFHLKTIDVFGFEHQYKEEYGLSPVSHFDICACKDGAIVFASPAGTCNKSGATYIPSYERWQNPVVSWENN</sequence>
<comment type="caution">
    <text evidence="2">The sequence shown here is derived from an EMBL/GenBank/DDBJ whole genome shotgun (WGS) entry which is preliminary data.</text>
</comment>
<feature type="signal peptide" evidence="1">
    <location>
        <begin position="1"/>
        <end position="28"/>
    </location>
</feature>
<dbReference type="EMBL" id="LZMS01000037">
    <property type="protein sequence ID" value="OBX65175.1"/>
    <property type="molecule type" value="Genomic_DNA"/>
</dbReference>
<feature type="chain" id="PRO_5008612182" evidence="1">
    <location>
        <begin position="29"/>
        <end position="115"/>
    </location>
</feature>
<reference evidence="2 3" key="1">
    <citation type="submission" date="2016-06" db="EMBL/GenBank/DDBJ databases">
        <title>Draft genome of Moraxella lacunata CCUG 57757A.</title>
        <authorList>
            <person name="Salva-Serra F."/>
            <person name="Engstrom-Jakobsson H."/>
            <person name="Thorell K."/>
            <person name="Gonzales-Siles L."/>
            <person name="Karlsson R."/>
            <person name="Boulund F."/>
            <person name="Engstrand L."/>
            <person name="Kristiansson E."/>
            <person name="Moore E."/>
        </authorList>
    </citation>
    <scope>NUCLEOTIDE SEQUENCE [LARGE SCALE GENOMIC DNA]</scope>
    <source>
        <strain evidence="2 3">CCUG 57757A</strain>
    </source>
</reference>
<protein>
    <submittedName>
        <fullName evidence="2">Uncharacterized protein</fullName>
    </submittedName>
</protein>
<accession>A0A1B8Q639</accession>
<dbReference type="RefSeq" id="WP_065255340.1">
    <property type="nucleotide sequence ID" value="NZ_JARDJM010000099.1"/>
</dbReference>
<organism evidence="2 3">
    <name type="scientific">Moraxella lacunata</name>
    <dbReference type="NCBI Taxonomy" id="477"/>
    <lineage>
        <taxon>Bacteria</taxon>
        <taxon>Pseudomonadati</taxon>
        <taxon>Pseudomonadota</taxon>
        <taxon>Gammaproteobacteria</taxon>
        <taxon>Moraxellales</taxon>
        <taxon>Moraxellaceae</taxon>
        <taxon>Moraxella</taxon>
    </lineage>
</organism>
<proteinExistence type="predicted"/>
<name>A0A1B8Q639_MORLA</name>